<dbReference type="Gene3D" id="3.30.460.10">
    <property type="entry name" value="Beta Polymerase, domain 2"/>
    <property type="match status" value="1"/>
</dbReference>
<dbReference type="Proteomes" id="UP001299283">
    <property type="component" value="Unassembled WGS sequence"/>
</dbReference>
<dbReference type="EMBL" id="JAYJJQ010000056">
    <property type="protein sequence ID" value="MEB3072083.1"/>
    <property type="molecule type" value="Genomic_DNA"/>
</dbReference>
<evidence type="ECO:0000259" key="1">
    <source>
        <dbReference type="SMART" id="SM00954"/>
    </source>
</evidence>
<dbReference type="InterPro" id="IPR043519">
    <property type="entry name" value="NT_sf"/>
</dbReference>
<gene>
    <name evidence="2" type="ORF">K5L39_23200</name>
</gene>
<protein>
    <recommendedName>
        <fullName evidence="1">RelA/SpoT domain-containing protein</fullName>
    </recommendedName>
</protein>
<dbReference type="PANTHER" id="PTHR41773">
    <property type="entry name" value="GTP PYROPHOSPHATASE-RELATED"/>
    <property type="match status" value="1"/>
</dbReference>
<dbReference type="SMART" id="SM00954">
    <property type="entry name" value="RelA_SpoT"/>
    <property type="match status" value="1"/>
</dbReference>
<dbReference type="SUPFAM" id="SSF81301">
    <property type="entry name" value="Nucleotidyltransferase"/>
    <property type="match status" value="1"/>
</dbReference>
<dbReference type="RefSeq" id="WP_329779824.1">
    <property type="nucleotide sequence ID" value="NZ_JAYJJQ010000056.1"/>
</dbReference>
<proteinExistence type="predicted"/>
<comment type="caution">
    <text evidence="2">The sequence shown here is derived from an EMBL/GenBank/DDBJ whole genome shotgun (WGS) entry which is preliminary data.</text>
</comment>
<feature type="domain" description="RelA/SpoT" evidence="1">
    <location>
        <begin position="44"/>
        <end position="162"/>
    </location>
</feature>
<evidence type="ECO:0000313" key="2">
    <source>
        <dbReference type="EMBL" id="MEB3072083.1"/>
    </source>
</evidence>
<keyword evidence="3" id="KW-1185">Reference proteome</keyword>
<reference evidence="2 3" key="1">
    <citation type="submission" date="2023-12" db="EMBL/GenBank/DDBJ databases">
        <title>Description of new species of Mycobacterium terrae complex isolated from sewage at the Sao Paulo Zoological Park Foundation in Brazil.</title>
        <authorList>
            <person name="Romagnoli C.L."/>
            <person name="Conceicao E.C."/>
            <person name="Machado E."/>
            <person name="Barreto L.B.P.F."/>
            <person name="Sharma A."/>
            <person name="Silva N.M."/>
            <person name="Marques L.E."/>
            <person name="Juliana M.A."/>
            <person name="Lourenco M.C.S."/>
            <person name="Digiampietri L.A."/>
            <person name="Suffys P.N."/>
            <person name="Viana-Niero C."/>
        </authorList>
    </citation>
    <scope>NUCLEOTIDE SEQUENCE [LARGE SCALE GENOMIC DNA]</scope>
    <source>
        <strain evidence="2 3">MYC017</strain>
    </source>
</reference>
<dbReference type="PANTHER" id="PTHR41773:SF1">
    <property type="entry name" value="RELA_SPOT DOMAIN-CONTAINING PROTEIN"/>
    <property type="match status" value="1"/>
</dbReference>
<dbReference type="CDD" id="cd05399">
    <property type="entry name" value="NT_Rel-Spo_like"/>
    <property type="match status" value="1"/>
</dbReference>
<dbReference type="InterPro" id="IPR007685">
    <property type="entry name" value="RelA_SpoT"/>
</dbReference>
<accession>A0ABU5Z3V5</accession>
<organism evidence="2 3">
    <name type="scientific">[Mycobacterium] vasticus</name>
    <dbReference type="NCBI Taxonomy" id="2875777"/>
    <lineage>
        <taxon>Bacteria</taxon>
        <taxon>Bacillati</taxon>
        <taxon>Actinomycetota</taxon>
        <taxon>Actinomycetes</taxon>
        <taxon>Mycobacteriales</taxon>
        <taxon>Mycobacteriaceae</taxon>
        <taxon>Mycolicibacter</taxon>
    </lineage>
</organism>
<name>A0ABU5Z3V5_9MYCO</name>
<dbReference type="Pfam" id="PF04607">
    <property type="entry name" value="RelA_SpoT"/>
    <property type="match status" value="1"/>
</dbReference>
<sequence length="314" mass="35483">MSTIAEARQQFKEQRPQFVLAAQRVEAEIRTLVGSRGLDCQVNGRAKDVVSFASKCLRKGYTDPWTQVTDKVGIRVIVSDPGNIDTVVGLLSERYETVRVEDKNEELRAQKQIGYGGVHMQIRVEADAETIGCECEIQVRTAAQNVWSEMSHKLLYKPGVEPDPETERALLRLAVLMEIFDEEVTRRVKLIVSSAGYPIQELINTAEAQFYRFADVKYDRALSMFILSEIAETLPGDLAPGYDTRLQAFADAHEAKLAGIFDRYRDSDSSQLVHQPEAIIIFERLEADPHTLREAWEDRLPIDELDILEAIWGG</sequence>
<evidence type="ECO:0000313" key="3">
    <source>
        <dbReference type="Proteomes" id="UP001299283"/>
    </source>
</evidence>